<dbReference type="EMBL" id="JANPWB010000007">
    <property type="protein sequence ID" value="KAJ1174651.1"/>
    <property type="molecule type" value="Genomic_DNA"/>
</dbReference>
<gene>
    <name evidence="2" type="ORF">NDU88_006471</name>
</gene>
<proteinExistence type="predicted"/>
<feature type="region of interest" description="Disordered" evidence="1">
    <location>
        <begin position="75"/>
        <end position="110"/>
    </location>
</feature>
<evidence type="ECO:0000313" key="2">
    <source>
        <dbReference type="EMBL" id="KAJ1174651.1"/>
    </source>
</evidence>
<accession>A0AAV7TED4</accession>
<reference evidence="2" key="1">
    <citation type="journal article" date="2022" name="bioRxiv">
        <title>Sequencing and chromosome-scale assembly of the giantPleurodeles waltlgenome.</title>
        <authorList>
            <person name="Brown T."/>
            <person name="Elewa A."/>
            <person name="Iarovenko S."/>
            <person name="Subramanian E."/>
            <person name="Araus A.J."/>
            <person name="Petzold A."/>
            <person name="Susuki M."/>
            <person name="Suzuki K.-i.T."/>
            <person name="Hayashi T."/>
            <person name="Toyoda A."/>
            <person name="Oliveira C."/>
            <person name="Osipova E."/>
            <person name="Leigh N.D."/>
            <person name="Simon A."/>
            <person name="Yun M.H."/>
        </authorList>
    </citation>
    <scope>NUCLEOTIDE SEQUENCE</scope>
    <source>
        <strain evidence="2">20211129_DDA</strain>
        <tissue evidence="2">Liver</tissue>
    </source>
</reference>
<evidence type="ECO:0000313" key="3">
    <source>
        <dbReference type="Proteomes" id="UP001066276"/>
    </source>
</evidence>
<organism evidence="2 3">
    <name type="scientific">Pleurodeles waltl</name>
    <name type="common">Iberian ribbed newt</name>
    <dbReference type="NCBI Taxonomy" id="8319"/>
    <lineage>
        <taxon>Eukaryota</taxon>
        <taxon>Metazoa</taxon>
        <taxon>Chordata</taxon>
        <taxon>Craniata</taxon>
        <taxon>Vertebrata</taxon>
        <taxon>Euteleostomi</taxon>
        <taxon>Amphibia</taxon>
        <taxon>Batrachia</taxon>
        <taxon>Caudata</taxon>
        <taxon>Salamandroidea</taxon>
        <taxon>Salamandridae</taxon>
        <taxon>Pleurodelinae</taxon>
        <taxon>Pleurodeles</taxon>
    </lineage>
</organism>
<evidence type="ECO:0000256" key="1">
    <source>
        <dbReference type="SAM" id="MobiDB-lite"/>
    </source>
</evidence>
<name>A0AAV7TED4_PLEWA</name>
<comment type="caution">
    <text evidence="2">The sequence shown here is derived from an EMBL/GenBank/DDBJ whole genome shotgun (WGS) entry which is preliminary data.</text>
</comment>
<keyword evidence="3" id="KW-1185">Reference proteome</keyword>
<dbReference type="AlphaFoldDB" id="A0AAV7TED4"/>
<feature type="region of interest" description="Disordered" evidence="1">
    <location>
        <begin position="24"/>
        <end position="58"/>
    </location>
</feature>
<sequence>MTGGHAGRPVLEVRECLDQNFQGRRNGWQRVLMPQGPGRRSQRTSCGQDAVLDSGGGPSLRLALKSQLEAIQLATNLRDPNRRSSKESSVAGDSDTETEGSVTLFPSVTM</sequence>
<feature type="compositionally biased region" description="Polar residues" evidence="1">
    <location>
        <begin position="99"/>
        <end position="110"/>
    </location>
</feature>
<protein>
    <submittedName>
        <fullName evidence="2">Uncharacterized protein</fullName>
    </submittedName>
</protein>
<dbReference type="Proteomes" id="UP001066276">
    <property type="component" value="Chromosome 4_1"/>
</dbReference>